<dbReference type="InterPro" id="IPR029044">
    <property type="entry name" value="Nucleotide-diphossugar_trans"/>
</dbReference>
<organism evidence="3 4">
    <name type="scientific">Geodermatophilus ruber</name>
    <dbReference type="NCBI Taxonomy" id="504800"/>
    <lineage>
        <taxon>Bacteria</taxon>
        <taxon>Bacillati</taxon>
        <taxon>Actinomycetota</taxon>
        <taxon>Actinomycetes</taxon>
        <taxon>Geodermatophilales</taxon>
        <taxon>Geodermatophilaceae</taxon>
        <taxon>Geodermatophilus</taxon>
    </lineage>
</organism>
<dbReference type="AlphaFoldDB" id="A0A1I4LPP3"/>
<dbReference type="GO" id="GO:0016740">
    <property type="term" value="F:transferase activity"/>
    <property type="evidence" value="ECO:0007669"/>
    <property type="project" value="UniProtKB-KW"/>
</dbReference>
<sequence>MTVTYDSIALRGGESLRAGLTSEGMDSLRRQTADAPNPAAPSWDDTVVIVRVYNEAPVVGGVIAELVAAGLSVIAVDDASTDGSAEEIDKAGAFRVSHPINLGAGGALQTGFEAALLLTDARYIACFDADGQHQLPDLLGMIEKIREGYDVVMGSRFLEGDGPTQMSWLRRVILRTAAKLLNRGGGTRLTDAHNGLRIVARHVAADIRLSHAGMAYASELERHLTRPEYKIVEHPVHILYTDYSRSKGQPLLNSINILTEVAAHRVTNWGRK</sequence>
<protein>
    <submittedName>
        <fullName evidence="3">Glycosyltransferase involved in cell wall bisynthesis</fullName>
    </submittedName>
</protein>
<dbReference type="CDD" id="cd04179">
    <property type="entry name" value="DPM_DPG-synthase_like"/>
    <property type="match status" value="1"/>
</dbReference>
<dbReference type="PANTHER" id="PTHR48090:SF7">
    <property type="entry name" value="RFBJ PROTEIN"/>
    <property type="match status" value="1"/>
</dbReference>
<evidence type="ECO:0000313" key="4">
    <source>
        <dbReference type="Proteomes" id="UP000199152"/>
    </source>
</evidence>
<dbReference type="InterPro" id="IPR001173">
    <property type="entry name" value="Glyco_trans_2-like"/>
</dbReference>
<keyword evidence="4" id="KW-1185">Reference proteome</keyword>
<dbReference type="STRING" id="504800.SAMN04488085_12317"/>
<dbReference type="PANTHER" id="PTHR48090">
    <property type="entry name" value="UNDECAPRENYL-PHOSPHATE 4-DEOXY-4-FORMAMIDO-L-ARABINOSE TRANSFERASE-RELATED"/>
    <property type="match status" value="1"/>
</dbReference>
<dbReference type="InterPro" id="IPR050256">
    <property type="entry name" value="Glycosyltransferase_2"/>
</dbReference>
<evidence type="ECO:0000256" key="1">
    <source>
        <dbReference type="ARBA" id="ARBA00006739"/>
    </source>
</evidence>
<reference evidence="3 4" key="1">
    <citation type="submission" date="2016-10" db="EMBL/GenBank/DDBJ databases">
        <authorList>
            <person name="de Groot N.N."/>
        </authorList>
    </citation>
    <scope>NUCLEOTIDE SEQUENCE [LARGE SCALE GENOMIC DNA]</scope>
    <source>
        <strain evidence="3 4">DSM 45317</strain>
    </source>
</reference>
<feature type="domain" description="Glycosyltransferase 2-like" evidence="2">
    <location>
        <begin position="48"/>
        <end position="204"/>
    </location>
</feature>
<keyword evidence="3" id="KW-0808">Transferase</keyword>
<accession>A0A1I4LPP3</accession>
<proteinExistence type="inferred from homology"/>
<name>A0A1I4LPP3_9ACTN</name>
<comment type="similarity">
    <text evidence="1">Belongs to the glycosyltransferase 2 family.</text>
</comment>
<dbReference type="FunCoup" id="A0A1I4LPP3">
    <property type="interactions" value="181"/>
</dbReference>
<evidence type="ECO:0000313" key="3">
    <source>
        <dbReference type="EMBL" id="SFL92935.1"/>
    </source>
</evidence>
<evidence type="ECO:0000259" key="2">
    <source>
        <dbReference type="Pfam" id="PF00535"/>
    </source>
</evidence>
<dbReference type="Gene3D" id="3.90.550.10">
    <property type="entry name" value="Spore Coat Polysaccharide Biosynthesis Protein SpsA, Chain A"/>
    <property type="match status" value="1"/>
</dbReference>
<dbReference type="Proteomes" id="UP000199152">
    <property type="component" value="Unassembled WGS sequence"/>
</dbReference>
<gene>
    <name evidence="3" type="ORF">SAMN04488085_12317</name>
</gene>
<dbReference type="InParanoid" id="A0A1I4LPP3"/>
<dbReference type="EMBL" id="FOSW01000023">
    <property type="protein sequence ID" value="SFL92935.1"/>
    <property type="molecule type" value="Genomic_DNA"/>
</dbReference>
<dbReference type="RefSeq" id="WP_218146402.1">
    <property type="nucleotide sequence ID" value="NZ_FOSW01000023.1"/>
</dbReference>
<dbReference type="Pfam" id="PF00535">
    <property type="entry name" value="Glycos_transf_2"/>
    <property type="match status" value="1"/>
</dbReference>
<dbReference type="SUPFAM" id="SSF53448">
    <property type="entry name" value="Nucleotide-diphospho-sugar transferases"/>
    <property type="match status" value="1"/>
</dbReference>